<protein>
    <submittedName>
        <fullName evidence="2">Uncharacterized protein</fullName>
    </submittedName>
</protein>
<keyword evidence="3" id="KW-1185">Reference proteome</keyword>
<gene>
    <name evidence="2" type="ORF">EJB05_50509</name>
</gene>
<comment type="caution">
    <text evidence="2">The sequence shown here is derived from an EMBL/GenBank/DDBJ whole genome shotgun (WGS) entry which is preliminary data.</text>
</comment>
<proteinExistence type="predicted"/>
<feature type="region of interest" description="Disordered" evidence="1">
    <location>
        <begin position="1"/>
        <end position="49"/>
    </location>
</feature>
<dbReference type="AlphaFoldDB" id="A0A5J9SY66"/>
<name>A0A5J9SY66_9POAL</name>
<dbReference type="EMBL" id="RWGY01000126">
    <property type="protein sequence ID" value="TVU03953.1"/>
    <property type="molecule type" value="Genomic_DNA"/>
</dbReference>
<evidence type="ECO:0000256" key="1">
    <source>
        <dbReference type="SAM" id="MobiDB-lite"/>
    </source>
</evidence>
<dbReference type="Gramene" id="TVU03953">
    <property type="protein sequence ID" value="TVU03953"/>
    <property type="gene ID" value="EJB05_50509"/>
</dbReference>
<evidence type="ECO:0000313" key="3">
    <source>
        <dbReference type="Proteomes" id="UP000324897"/>
    </source>
</evidence>
<evidence type="ECO:0000313" key="2">
    <source>
        <dbReference type="EMBL" id="TVU03953.1"/>
    </source>
</evidence>
<reference evidence="2 3" key="1">
    <citation type="journal article" date="2019" name="Sci. Rep.">
        <title>A high-quality genome of Eragrostis curvula grass provides insights into Poaceae evolution and supports new strategies to enhance forage quality.</title>
        <authorList>
            <person name="Carballo J."/>
            <person name="Santos B.A.C.M."/>
            <person name="Zappacosta D."/>
            <person name="Garbus I."/>
            <person name="Selva J.P."/>
            <person name="Gallo C.A."/>
            <person name="Diaz A."/>
            <person name="Albertini E."/>
            <person name="Caccamo M."/>
            <person name="Echenique V."/>
        </authorList>
    </citation>
    <scope>NUCLEOTIDE SEQUENCE [LARGE SCALE GENOMIC DNA]</scope>
    <source>
        <strain evidence="3">cv. Victoria</strain>
        <tissue evidence="2">Leaf</tissue>
    </source>
</reference>
<accession>A0A5J9SY66</accession>
<feature type="non-terminal residue" evidence="2">
    <location>
        <position position="1"/>
    </location>
</feature>
<organism evidence="2 3">
    <name type="scientific">Eragrostis curvula</name>
    <name type="common">weeping love grass</name>
    <dbReference type="NCBI Taxonomy" id="38414"/>
    <lineage>
        <taxon>Eukaryota</taxon>
        <taxon>Viridiplantae</taxon>
        <taxon>Streptophyta</taxon>
        <taxon>Embryophyta</taxon>
        <taxon>Tracheophyta</taxon>
        <taxon>Spermatophyta</taxon>
        <taxon>Magnoliopsida</taxon>
        <taxon>Liliopsida</taxon>
        <taxon>Poales</taxon>
        <taxon>Poaceae</taxon>
        <taxon>PACMAD clade</taxon>
        <taxon>Chloridoideae</taxon>
        <taxon>Eragrostideae</taxon>
        <taxon>Eragrostidinae</taxon>
        <taxon>Eragrostis</taxon>
    </lineage>
</organism>
<feature type="compositionally biased region" description="Basic residues" evidence="1">
    <location>
        <begin position="33"/>
        <end position="46"/>
    </location>
</feature>
<sequence length="77" mass="8860">MAHYSIEDPLAVGPPTPRTRPASCFPRSTPASKPRHPRQRRRRRFPDRRISLTCRSPIKELLQLALHEFGGAHLNPR</sequence>
<dbReference type="Proteomes" id="UP000324897">
    <property type="component" value="Unassembled WGS sequence"/>
</dbReference>